<evidence type="ECO:0000256" key="4">
    <source>
        <dbReference type="ARBA" id="ARBA00022989"/>
    </source>
</evidence>
<feature type="transmembrane region" description="Helical" evidence="6">
    <location>
        <begin position="138"/>
        <end position="156"/>
    </location>
</feature>
<feature type="transmembrane region" description="Helical" evidence="6">
    <location>
        <begin position="209"/>
        <end position="233"/>
    </location>
</feature>
<dbReference type="PANTHER" id="PTHR22773">
    <property type="entry name" value="NADH DEHYDROGENASE"/>
    <property type="match status" value="1"/>
</dbReference>
<evidence type="ECO:0000256" key="7">
    <source>
        <dbReference type="RuleBase" id="RU000320"/>
    </source>
</evidence>
<keyword evidence="6" id="KW-0830">Ubiquinone</keyword>
<dbReference type="RefSeq" id="WP_088570114.1">
    <property type="nucleotide sequence ID" value="NZ_FYEK01000003.1"/>
</dbReference>
<dbReference type="EMBL" id="FYEK01000003">
    <property type="protein sequence ID" value="SNB52581.1"/>
    <property type="molecule type" value="Genomic_DNA"/>
</dbReference>
<feature type="transmembrane region" description="Helical" evidence="6">
    <location>
        <begin position="278"/>
        <end position="297"/>
    </location>
</feature>
<evidence type="ECO:0000256" key="6">
    <source>
        <dbReference type="HAMAP-Rule" id="MF_00445"/>
    </source>
</evidence>
<keyword evidence="5 6" id="KW-0472">Membrane</keyword>
<dbReference type="NCBIfam" id="TIGR01770">
    <property type="entry name" value="NDH_I_N"/>
    <property type="match status" value="1"/>
</dbReference>
<accession>A0A212PZR0</accession>
<dbReference type="OrthoDB" id="9807568at2"/>
<evidence type="ECO:0000259" key="8">
    <source>
        <dbReference type="Pfam" id="PF00361"/>
    </source>
</evidence>
<comment type="subcellular location">
    <subcellularLocation>
        <location evidence="6">Cell membrane</location>
        <topology evidence="6">Multi-pass membrane protein</topology>
    </subcellularLocation>
    <subcellularLocation>
        <location evidence="1">Endomembrane system</location>
        <topology evidence="1">Multi-pass membrane protein</topology>
    </subcellularLocation>
    <subcellularLocation>
        <location evidence="7">Membrane</location>
        <topology evidence="7">Multi-pass membrane protein</topology>
    </subcellularLocation>
</comment>
<keyword evidence="4 6" id="KW-1133">Transmembrane helix</keyword>
<evidence type="ECO:0000256" key="1">
    <source>
        <dbReference type="ARBA" id="ARBA00004127"/>
    </source>
</evidence>
<comment type="function">
    <text evidence="6">NDH-1 shuttles electrons from NADH, via FMN and iron-sulfur (Fe-S) centers, to quinones in the respiratory chain. The immediate electron acceptor for the enzyme in this species is believed to be ubiquinone. Couples the redox reaction to proton translocation (for every two electrons transferred, four hydrogen ions are translocated across the cytoplasmic membrane), and thus conserves the redox energy in a proton gradient.</text>
</comment>
<dbReference type="GO" id="GO:0012505">
    <property type="term" value="C:endomembrane system"/>
    <property type="evidence" value="ECO:0007669"/>
    <property type="project" value="UniProtKB-SubCell"/>
</dbReference>
<name>A0A212PZR0_9CHLR</name>
<feature type="transmembrane region" description="Helical" evidence="6">
    <location>
        <begin position="332"/>
        <end position="352"/>
    </location>
</feature>
<dbReference type="GO" id="GO:0042773">
    <property type="term" value="P:ATP synthesis coupled electron transport"/>
    <property type="evidence" value="ECO:0007669"/>
    <property type="project" value="InterPro"/>
</dbReference>
<evidence type="ECO:0000313" key="10">
    <source>
        <dbReference type="Proteomes" id="UP000197025"/>
    </source>
</evidence>
<feature type="transmembrane region" description="Helical" evidence="6">
    <location>
        <begin position="304"/>
        <end position="326"/>
    </location>
</feature>
<evidence type="ECO:0000256" key="5">
    <source>
        <dbReference type="ARBA" id="ARBA00023136"/>
    </source>
</evidence>
<feature type="transmembrane region" description="Helical" evidence="6">
    <location>
        <begin position="454"/>
        <end position="474"/>
    </location>
</feature>
<evidence type="ECO:0000256" key="3">
    <source>
        <dbReference type="ARBA" id="ARBA00022692"/>
    </source>
</evidence>
<evidence type="ECO:0000313" key="9">
    <source>
        <dbReference type="EMBL" id="SNB52581.1"/>
    </source>
</evidence>
<keyword evidence="6" id="KW-1278">Translocase</keyword>
<keyword evidence="6" id="KW-0813">Transport</keyword>
<keyword evidence="6" id="KW-0520">NAD</keyword>
<protein>
    <recommendedName>
        <fullName evidence="6">NADH-quinone oxidoreductase subunit N</fullName>
        <ecNumber evidence="6">7.1.1.-</ecNumber>
    </recommendedName>
    <alternativeName>
        <fullName evidence="6">NADH dehydrogenase I subunit N</fullName>
    </alternativeName>
    <alternativeName>
        <fullName evidence="6">NDH-1 subunit N</fullName>
    </alternativeName>
</protein>
<feature type="transmembrane region" description="Helical" evidence="6">
    <location>
        <begin position="82"/>
        <end position="102"/>
    </location>
</feature>
<reference evidence="10" key="1">
    <citation type="submission" date="2017-06" db="EMBL/GenBank/DDBJ databases">
        <authorList>
            <person name="Varghese N."/>
            <person name="Submissions S."/>
        </authorList>
    </citation>
    <scope>NUCLEOTIDE SEQUENCE [LARGE SCALE GENOMIC DNA]</scope>
    <source>
        <strain evidence="10">JAD2</strain>
    </source>
</reference>
<dbReference type="InParanoid" id="A0A212PZR0"/>
<feature type="transmembrane region" description="Helical" evidence="6">
    <location>
        <begin position="6"/>
        <end position="29"/>
    </location>
</feature>
<sequence length="484" mass="51452">MSELSWWAHLWSVLPEIVLVVAAVVTMAADAWLPEGRKRELGYWAIGGLAVALGVTAVQAAQLAGGMAAPYEAFGGSVRADLAAMLFRLIFLLAGILTVAISMDFRPLRQSGEYYTLLLLSILGMGLMGAAVNLVTLYLALETVGIALYLLAGYLRDTPRSAEAGLKYFLFGVFSSTIMLYGLALLYGFTGEIAYARIAQALGALPSPAVMAALLLVLVGFGFKVSAVPFHFWTPDVYEGAPTPITAFISVASKAAGFAVLIRAMIEAFPTVQGNWVALISALAFVTMTVGNLLAIPQRNLKRLLAYSSIAQAGYILIGVAAASPLGIAASIFYLGIYTLTNIAAFAVAVIMTNVTGSEEIRDLAGLSRRSPGLALAMLAALLSLGGIPPLVGFFAKLFVFAAAIESGLLWLAIAGVLNAMVAFYYYIMVARAMYVDRSPEEGKPVWISRPARFTLWFTVAGVLLLTVLVYPLYQLAQMAAQAL</sequence>
<feature type="transmembrane region" description="Helical" evidence="6">
    <location>
        <begin position="408"/>
        <end position="428"/>
    </location>
</feature>
<comment type="catalytic activity">
    <reaction evidence="6">
        <text>a quinone + NADH + 5 H(+)(in) = a quinol + NAD(+) + 4 H(+)(out)</text>
        <dbReference type="Rhea" id="RHEA:57888"/>
        <dbReference type="ChEBI" id="CHEBI:15378"/>
        <dbReference type="ChEBI" id="CHEBI:24646"/>
        <dbReference type="ChEBI" id="CHEBI:57540"/>
        <dbReference type="ChEBI" id="CHEBI:57945"/>
        <dbReference type="ChEBI" id="CHEBI:132124"/>
    </reaction>
</comment>
<organism evidence="9 10">
    <name type="scientific">Thermoflexus hugenholtzii JAD2</name>
    <dbReference type="NCBI Taxonomy" id="877466"/>
    <lineage>
        <taxon>Bacteria</taxon>
        <taxon>Bacillati</taxon>
        <taxon>Chloroflexota</taxon>
        <taxon>Thermoflexia</taxon>
        <taxon>Thermoflexales</taxon>
        <taxon>Thermoflexaceae</taxon>
        <taxon>Thermoflexus</taxon>
    </lineage>
</organism>
<keyword evidence="6" id="KW-0874">Quinone</keyword>
<feature type="domain" description="NADH:quinone oxidoreductase/Mrp antiporter transmembrane" evidence="8">
    <location>
        <begin position="131"/>
        <end position="421"/>
    </location>
</feature>
<feature type="transmembrane region" description="Helical" evidence="6">
    <location>
        <begin position="114"/>
        <end position="132"/>
    </location>
</feature>
<dbReference type="InterPro" id="IPR001750">
    <property type="entry name" value="ND/Mrp_TM"/>
</dbReference>
<dbReference type="EC" id="7.1.1.-" evidence="6"/>
<feature type="transmembrane region" description="Helical" evidence="6">
    <location>
        <begin position="373"/>
        <end position="396"/>
    </location>
</feature>
<proteinExistence type="inferred from homology"/>
<evidence type="ECO:0000256" key="2">
    <source>
        <dbReference type="ARBA" id="ARBA00022475"/>
    </source>
</evidence>
<keyword evidence="3 6" id="KW-0812">Transmembrane</keyword>
<feature type="transmembrane region" description="Helical" evidence="6">
    <location>
        <begin position="245"/>
        <end position="266"/>
    </location>
</feature>
<dbReference type="InterPro" id="IPR010096">
    <property type="entry name" value="NADH-Q_OxRdtase_suN/2"/>
</dbReference>
<keyword evidence="2 6" id="KW-1003">Cell membrane</keyword>
<feature type="transmembrane region" description="Helical" evidence="6">
    <location>
        <begin position="41"/>
        <end position="62"/>
    </location>
</feature>
<comment type="similarity">
    <text evidence="6">Belongs to the complex I subunit 2 family.</text>
</comment>
<dbReference type="GO" id="GO:0048038">
    <property type="term" value="F:quinone binding"/>
    <property type="evidence" value="ECO:0007669"/>
    <property type="project" value="UniProtKB-KW"/>
</dbReference>
<dbReference type="GO" id="GO:0050136">
    <property type="term" value="F:NADH dehydrogenase (quinone) (non-electrogenic) activity"/>
    <property type="evidence" value="ECO:0007669"/>
    <property type="project" value="UniProtKB-UniRule"/>
</dbReference>
<dbReference type="GO" id="GO:0008137">
    <property type="term" value="F:NADH dehydrogenase (ubiquinone) activity"/>
    <property type="evidence" value="ECO:0007669"/>
    <property type="project" value="InterPro"/>
</dbReference>
<dbReference type="GO" id="GO:0005886">
    <property type="term" value="C:plasma membrane"/>
    <property type="evidence" value="ECO:0007669"/>
    <property type="project" value="UniProtKB-SubCell"/>
</dbReference>
<comment type="subunit">
    <text evidence="6">NDH-1 is composed of 14 different subunits. Subunits NuoA, H, J, K, L, M, N constitute the membrane sector of the complex.</text>
</comment>
<dbReference type="AlphaFoldDB" id="A0A212PZR0"/>
<feature type="transmembrane region" description="Helical" evidence="6">
    <location>
        <begin position="168"/>
        <end position="189"/>
    </location>
</feature>
<dbReference type="Pfam" id="PF00361">
    <property type="entry name" value="Proton_antipo_M"/>
    <property type="match status" value="1"/>
</dbReference>
<keyword evidence="10" id="KW-1185">Reference proteome</keyword>
<gene>
    <name evidence="6" type="primary">nuoN</name>
    <name evidence="9" type="ORF">SAMN02746019_00023460</name>
</gene>
<dbReference type="HAMAP" id="MF_00445">
    <property type="entry name" value="NDH1_NuoN_1"/>
    <property type="match status" value="1"/>
</dbReference>
<dbReference type="Proteomes" id="UP000197025">
    <property type="component" value="Unassembled WGS sequence"/>
</dbReference>